<comment type="function">
    <text evidence="5">Catalyzes the reductive methylation of 2'-deoxyuridine-5'-monophosphate (dUMP) to 2'-deoxythymidine-5'-monophosphate (dTMP) while utilizing 5,10-methylenetetrahydrofolate (mTHF) as the methyl donor and reductant in the reaction, yielding dihydrofolate (DHF) as a by-product. This enzymatic reaction provides an intracellular de novo source of dTMP, an essential precursor for DNA biosynthesis.</text>
</comment>
<keyword evidence="9" id="KW-1185">Reference proteome</keyword>
<feature type="binding site" evidence="5">
    <location>
        <begin position="134"/>
        <end position="135"/>
    </location>
    <ligand>
        <name>dUMP</name>
        <dbReference type="ChEBI" id="CHEBI:246422"/>
        <note>ligand shared between dimeric partners</note>
    </ligand>
</feature>
<dbReference type="InterPro" id="IPR045097">
    <property type="entry name" value="Thymidate_synth/dCMP_Mease"/>
</dbReference>
<dbReference type="GO" id="GO:0005829">
    <property type="term" value="C:cytosol"/>
    <property type="evidence" value="ECO:0007669"/>
    <property type="project" value="TreeGrafter"/>
</dbReference>
<accession>A0A1H8F9A1</accession>
<evidence type="ECO:0000313" key="9">
    <source>
        <dbReference type="Proteomes" id="UP000199512"/>
    </source>
</evidence>
<dbReference type="GO" id="GO:0006235">
    <property type="term" value="P:dTTP biosynthetic process"/>
    <property type="evidence" value="ECO:0007669"/>
    <property type="project" value="UniProtKB-UniRule"/>
</dbReference>
<comment type="catalytic activity">
    <reaction evidence="5">
        <text>dUMP + (6R)-5,10-methylene-5,6,7,8-tetrahydrofolate = 7,8-dihydrofolate + dTMP</text>
        <dbReference type="Rhea" id="RHEA:12104"/>
        <dbReference type="ChEBI" id="CHEBI:15636"/>
        <dbReference type="ChEBI" id="CHEBI:57451"/>
        <dbReference type="ChEBI" id="CHEBI:63528"/>
        <dbReference type="ChEBI" id="CHEBI:246422"/>
        <dbReference type="EC" id="2.1.1.45"/>
    </reaction>
</comment>
<comment type="pathway">
    <text evidence="5">Pyrimidine metabolism; dTTP biosynthesis.</text>
</comment>
<dbReference type="RefSeq" id="WP_091973831.1">
    <property type="nucleotide sequence ID" value="NZ_FODF01000002.1"/>
</dbReference>
<dbReference type="OrthoDB" id="9774633at2"/>
<dbReference type="Proteomes" id="UP000199512">
    <property type="component" value="Unassembled WGS sequence"/>
</dbReference>
<feature type="binding site" description="in other chain" evidence="5">
    <location>
        <position position="186"/>
    </location>
    <ligand>
        <name>dUMP</name>
        <dbReference type="ChEBI" id="CHEBI:246422"/>
        <note>ligand shared between dimeric partners</note>
    </ligand>
</feature>
<comment type="subcellular location">
    <subcellularLocation>
        <location evidence="5">Cytoplasm</location>
    </subcellularLocation>
</comment>
<proteinExistence type="inferred from homology"/>
<dbReference type="HAMAP" id="MF_00008">
    <property type="entry name" value="Thymidy_synth_bact"/>
    <property type="match status" value="1"/>
</dbReference>
<reference evidence="8 9" key="1">
    <citation type="submission" date="2016-10" db="EMBL/GenBank/DDBJ databases">
        <authorList>
            <person name="de Groot N.N."/>
        </authorList>
    </citation>
    <scope>NUCLEOTIDE SEQUENCE [LARGE SCALE GENOMIC DNA]</scope>
    <source>
        <strain evidence="8 9">Calf135</strain>
    </source>
</reference>
<feature type="binding site" evidence="5">
    <location>
        <position position="178"/>
    </location>
    <ligand>
        <name>(6R)-5,10-methylene-5,6,7,8-tetrahydrofolate</name>
        <dbReference type="ChEBI" id="CHEBI:15636"/>
    </ligand>
</feature>
<organism evidence="8 9">
    <name type="scientific">Peptostreptococcus russellii</name>
    <dbReference type="NCBI Taxonomy" id="215200"/>
    <lineage>
        <taxon>Bacteria</taxon>
        <taxon>Bacillati</taxon>
        <taxon>Bacillota</taxon>
        <taxon>Clostridia</taxon>
        <taxon>Peptostreptococcales</taxon>
        <taxon>Peptostreptococcaceae</taxon>
        <taxon>Peptostreptococcus</taxon>
    </lineage>
</organism>
<dbReference type="UniPathway" id="UPA00575"/>
<feature type="active site" evidence="6">
    <location>
        <position position="155"/>
    </location>
</feature>
<dbReference type="InterPro" id="IPR023451">
    <property type="entry name" value="Thymidate_synth/dCMP_Mease_dom"/>
</dbReference>
<comment type="similarity">
    <text evidence="5">Belongs to the thymidylate synthase family. Bacterial-type ThyA subfamily.</text>
</comment>
<name>A0A1H8F9A1_9FIRM</name>
<dbReference type="EC" id="2.1.1.45" evidence="1 5"/>
<keyword evidence="3 5" id="KW-0808">Transferase</keyword>
<dbReference type="NCBIfam" id="TIGR03284">
    <property type="entry name" value="thym_sym"/>
    <property type="match status" value="1"/>
</dbReference>
<dbReference type="Gene3D" id="3.30.572.10">
    <property type="entry name" value="Thymidylate synthase/dCMP hydroxymethylase domain"/>
    <property type="match status" value="1"/>
</dbReference>
<keyword evidence="4 5" id="KW-0545">Nucleotide biosynthesis</keyword>
<keyword evidence="2 5" id="KW-0489">Methyltransferase</keyword>
<evidence type="ECO:0000256" key="2">
    <source>
        <dbReference type="ARBA" id="ARBA00022603"/>
    </source>
</evidence>
<dbReference type="NCBIfam" id="NF002495">
    <property type="entry name" value="PRK01827.1-1"/>
    <property type="match status" value="1"/>
</dbReference>
<gene>
    <name evidence="5" type="primary">thyA</name>
    <name evidence="8" type="ORF">SAMN05216454_10235</name>
</gene>
<evidence type="ECO:0000259" key="7">
    <source>
        <dbReference type="Pfam" id="PF00303"/>
    </source>
</evidence>
<dbReference type="InterPro" id="IPR020940">
    <property type="entry name" value="Thymidylate_synthase_AS"/>
</dbReference>
<feature type="domain" description="Thymidylate synthase/dCMP hydroxymethylase" evidence="7">
    <location>
        <begin position="6"/>
        <end position="277"/>
    </location>
</feature>
<dbReference type="CDD" id="cd00351">
    <property type="entry name" value="TS_Pyrimidine_HMase"/>
    <property type="match status" value="1"/>
</dbReference>
<dbReference type="GO" id="GO:0032259">
    <property type="term" value="P:methylation"/>
    <property type="evidence" value="ECO:0007669"/>
    <property type="project" value="UniProtKB-KW"/>
</dbReference>
<dbReference type="STRING" id="215200.SAMN05216454_10235"/>
<protein>
    <recommendedName>
        <fullName evidence="1 5">Thymidylate synthase</fullName>
        <shortName evidence="5">TS</shortName>
        <shortName evidence="5">TSase</shortName>
        <ecNumber evidence="1 5">2.1.1.45</ecNumber>
    </recommendedName>
</protein>
<dbReference type="PANTHER" id="PTHR11548:SF1">
    <property type="entry name" value="THYMIDYLATE SYNTHASE 1"/>
    <property type="match status" value="1"/>
</dbReference>
<sequence length="278" mass="32512">MTIADKNFKKLCMDILNSGNNTLGEKVRPKYADGTPSHTYFVNQVFEKYDLSKGELPILTLRQTAWKSGIKEILWIYQDQSNDLDLLKNKYSITWWDEWDIGNRTIGQRYGATVKKYDLMNKLLDGLKNQPYGRRHIINLYQETDLESTKGLHPCAMETQWSVRDGYLDMTLIQRSSDVPVANAINKIQYVALLMMVARHVGLEAGVFCHYVNNAHIYDRHIEQVKELLNREPQEEDHNKVRLVLNPEKTNFYDFTIDDFKMENYNPIKPNLKFELAI</sequence>
<dbReference type="InterPro" id="IPR036926">
    <property type="entry name" value="Thymidate_synth/dCMP_Mease_sf"/>
</dbReference>
<evidence type="ECO:0000256" key="3">
    <source>
        <dbReference type="ARBA" id="ARBA00022679"/>
    </source>
</evidence>
<dbReference type="SUPFAM" id="SSF55831">
    <property type="entry name" value="Thymidylate synthase/dCMP hydroxymethylase"/>
    <property type="match status" value="1"/>
</dbReference>
<dbReference type="PRINTS" id="PR00108">
    <property type="entry name" value="THYMDSNTHASE"/>
</dbReference>
<evidence type="ECO:0000256" key="4">
    <source>
        <dbReference type="ARBA" id="ARBA00022727"/>
    </source>
</evidence>
<dbReference type="GO" id="GO:0006231">
    <property type="term" value="P:dTMP biosynthetic process"/>
    <property type="evidence" value="ECO:0007669"/>
    <property type="project" value="UniProtKB-UniRule"/>
</dbReference>
<evidence type="ECO:0000313" key="8">
    <source>
        <dbReference type="EMBL" id="SEN28126.1"/>
    </source>
</evidence>
<evidence type="ECO:0000256" key="6">
    <source>
        <dbReference type="PROSITE-ProRule" id="PRU10016"/>
    </source>
</evidence>
<comment type="caution">
    <text evidence="5">Lacks conserved residue(s) required for the propagation of feature annotation.</text>
</comment>
<keyword evidence="5" id="KW-0963">Cytoplasm</keyword>
<dbReference type="PANTHER" id="PTHR11548">
    <property type="entry name" value="THYMIDYLATE SYNTHASE 1"/>
    <property type="match status" value="1"/>
</dbReference>
<dbReference type="AlphaFoldDB" id="A0A1H8F9A1"/>
<dbReference type="PROSITE" id="PS00091">
    <property type="entry name" value="THYMIDYLATE_SYNTHASE"/>
    <property type="match status" value="1"/>
</dbReference>
<feature type="active site" description="Nucleophile" evidence="5">
    <location>
        <position position="155"/>
    </location>
</feature>
<evidence type="ECO:0000256" key="5">
    <source>
        <dbReference type="HAMAP-Rule" id="MF_00008"/>
    </source>
</evidence>
<feature type="binding site" description="in other chain" evidence="5">
    <location>
        <begin position="175"/>
        <end position="178"/>
    </location>
    <ligand>
        <name>dUMP</name>
        <dbReference type="ChEBI" id="CHEBI:246422"/>
        <note>ligand shared between dimeric partners</note>
    </ligand>
</feature>
<dbReference type="EMBL" id="FODF01000002">
    <property type="protein sequence ID" value="SEN28126.1"/>
    <property type="molecule type" value="Genomic_DNA"/>
</dbReference>
<dbReference type="GO" id="GO:0004799">
    <property type="term" value="F:thymidylate synthase activity"/>
    <property type="evidence" value="ECO:0007669"/>
    <property type="project" value="UniProtKB-UniRule"/>
</dbReference>
<evidence type="ECO:0000256" key="1">
    <source>
        <dbReference type="ARBA" id="ARBA00011947"/>
    </source>
</evidence>
<feature type="binding site" evidence="5">
    <location>
        <position position="277"/>
    </location>
    <ligand>
        <name>(6R)-5,10-methylene-5,6,7,8-tetrahydrofolate</name>
        <dbReference type="ChEBI" id="CHEBI:15636"/>
    </ligand>
</feature>
<dbReference type="Pfam" id="PF00303">
    <property type="entry name" value="Thymidylat_synt"/>
    <property type="match status" value="1"/>
</dbReference>
<comment type="subunit">
    <text evidence="5">Homodimer.</text>
</comment>
<dbReference type="InterPro" id="IPR000398">
    <property type="entry name" value="Thymidylate_synthase"/>
</dbReference>
<feature type="binding site" description="in other chain" evidence="5">
    <location>
        <begin position="216"/>
        <end position="218"/>
    </location>
    <ligand>
        <name>dUMP</name>
        <dbReference type="ChEBI" id="CHEBI:246422"/>
        <note>ligand shared between dimeric partners</note>
    </ligand>
</feature>